<evidence type="ECO:0000313" key="3">
    <source>
        <dbReference type="EMBL" id="MBB4913240.1"/>
    </source>
</evidence>
<feature type="signal peptide" evidence="2">
    <location>
        <begin position="1"/>
        <end position="30"/>
    </location>
</feature>
<dbReference type="EMBL" id="JACHJP010000001">
    <property type="protein sequence ID" value="MBB4913240.1"/>
    <property type="molecule type" value="Genomic_DNA"/>
</dbReference>
<evidence type="ECO:0000313" key="4">
    <source>
        <dbReference type="Proteomes" id="UP000552644"/>
    </source>
</evidence>
<keyword evidence="4" id="KW-1185">Reference proteome</keyword>
<keyword evidence="2" id="KW-0732">Signal</keyword>
<protein>
    <submittedName>
        <fullName evidence="3">Uncharacterized protein</fullName>
    </submittedName>
</protein>
<proteinExistence type="predicted"/>
<dbReference type="Proteomes" id="UP000552644">
    <property type="component" value="Unassembled WGS sequence"/>
</dbReference>
<gene>
    <name evidence="3" type="ORF">FHS44_000312</name>
</gene>
<dbReference type="AlphaFoldDB" id="A0A7W7QGN4"/>
<evidence type="ECO:0000256" key="2">
    <source>
        <dbReference type="SAM" id="SignalP"/>
    </source>
</evidence>
<accession>A0A7W7QGN4</accession>
<comment type="caution">
    <text evidence="3">The sequence shown here is derived from an EMBL/GenBank/DDBJ whole genome shotgun (WGS) entry which is preliminary data.</text>
</comment>
<organism evidence="3 4">
    <name type="scientific">Streptosporangium saharense</name>
    <dbReference type="NCBI Taxonomy" id="1706840"/>
    <lineage>
        <taxon>Bacteria</taxon>
        <taxon>Bacillati</taxon>
        <taxon>Actinomycetota</taxon>
        <taxon>Actinomycetes</taxon>
        <taxon>Streptosporangiales</taxon>
        <taxon>Streptosporangiaceae</taxon>
        <taxon>Streptosporangium</taxon>
    </lineage>
</organism>
<reference evidence="3 4" key="1">
    <citation type="submission" date="2020-08" db="EMBL/GenBank/DDBJ databases">
        <title>Genomic Encyclopedia of Type Strains, Phase III (KMG-III): the genomes of soil and plant-associated and newly described type strains.</title>
        <authorList>
            <person name="Whitman W."/>
        </authorList>
    </citation>
    <scope>NUCLEOTIDE SEQUENCE [LARGE SCALE GENOMIC DNA]</scope>
    <source>
        <strain evidence="3 4">CECT 8840</strain>
    </source>
</reference>
<feature type="chain" id="PRO_5030725249" evidence="2">
    <location>
        <begin position="31"/>
        <end position="88"/>
    </location>
</feature>
<dbReference type="RefSeq" id="WP_221460281.1">
    <property type="nucleotide sequence ID" value="NZ_JACHJP010000001.1"/>
</dbReference>
<sequence length="88" mass="8941">MSEPISGPVIRGALTAAVLLALATPATAMATPAETPALALPAPTGPYGVGTTALHLEDATRPDPWVAEQRTRHSGIPPGRTGGARHRT</sequence>
<name>A0A7W7QGN4_9ACTN</name>
<feature type="region of interest" description="Disordered" evidence="1">
    <location>
        <begin position="66"/>
        <end position="88"/>
    </location>
</feature>
<evidence type="ECO:0000256" key="1">
    <source>
        <dbReference type="SAM" id="MobiDB-lite"/>
    </source>
</evidence>